<evidence type="ECO:0000256" key="3">
    <source>
        <dbReference type="ARBA" id="ARBA00022801"/>
    </source>
</evidence>
<dbReference type="InterPro" id="IPR036505">
    <property type="entry name" value="Amidase/PGRP_sf"/>
</dbReference>
<dbReference type="RefSeq" id="WP_182202681.1">
    <property type="nucleotide sequence ID" value="NZ_JACGLT010000002.1"/>
</dbReference>
<organism evidence="6 7">
    <name type="scientific">Gelidibacter maritimus</name>
    <dbReference type="NCBI Taxonomy" id="2761487"/>
    <lineage>
        <taxon>Bacteria</taxon>
        <taxon>Pseudomonadati</taxon>
        <taxon>Bacteroidota</taxon>
        <taxon>Flavobacteriia</taxon>
        <taxon>Flavobacteriales</taxon>
        <taxon>Flavobacteriaceae</taxon>
        <taxon>Gelidibacter</taxon>
    </lineage>
</organism>
<dbReference type="InterPro" id="IPR051206">
    <property type="entry name" value="NAMLAA_amidase_2"/>
</dbReference>
<protein>
    <recommendedName>
        <fullName evidence="2">N-acetylmuramoyl-L-alanine amidase</fullName>
        <ecNumber evidence="2">3.5.1.28</ecNumber>
    </recommendedName>
</protein>
<dbReference type="InterPro" id="IPR002502">
    <property type="entry name" value="Amidase_domain"/>
</dbReference>
<dbReference type="GO" id="GO:0009254">
    <property type="term" value="P:peptidoglycan turnover"/>
    <property type="evidence" value="ECO:0007669"/>
    <property type="project" value="TreeGrafter"/>
</dbReference>
<dbReference type="PANTHER" id="PTHR30417:SF1">
    <property type="entry name" value="N-ACETYLMURAMOYL-L-ALANINE AMIDASE AMID"/>
    <property type="match status" value="1"/>
</dbReference>
<sequence length="226" mass="25866">MKYAVFCISLFLFYACGTSKDIVDKPIVFNDERIQLTKEYLAKRYGLEQDTPQIEPKMIVLHYTVIPTMEKTFDAFNQPQLPSRPDIATASALNVSSQFLVDLDGTIYRLMPETYMARHVIGLNHVAIGVENVGGTKDVPLTKAQIRANAWLVKYLTEKYPIEYLIGHSEYTQFEDHEFWLETDDGYRTKKSDPGDHFMEAVRKRTKKLNLKPAPDKSLNGHASLN</sequence>
<dbReference type="SMART" id="SM00644">
    <property type="entry name" value="Ami_2"/>
    <property type="match status" value="1"/>
</dbReference>
<dbReference type="EMBL" id="JACGLT010000002">
    <property type="protein sequence ID" value="MBA6151867.1"/>
    <property type="molecule type" value="Genomic_DNA"/>
</dbReference>
<dbReference type="PROSITE" id="PS51257">
    <property type="entry name" value="PROKAR_LIPOPROTEIN"/>
    <property type="match status" value="1"/>
</dbReference>
<evidence type="ECO:0000313" key="6">
    <source>
        <dbReference type="EMBL" id="MBA6151867.1"/>
    </source>
</evidence>
<dbReference type="EC" id="3.5.1.28" evidence="2"/>
<name>A0A7W2M370_9FLAO</name>
<dbReference type="CDD" id="cd06583">
    <property type="entry name" value="PGRP"/>
    <property type="match status" value="1"/>
</dbReference>
<dbReference type="GO" id="GO:0009253">
    <property type="term" value="P:peptidoglycan catabolic process"/>
    <property type="evidence" value="ECO:0007669"/>
    <property type="project" value="InterPro"/>
</dbReference>
<dbReference type="Proteomes" id="UP000541857">
    <property type="component" value="Unassembled WGS sequence"/>
</dbReference>
<dbReference type="Pfam" id="PF01510">
    <property type="entry name" value="Amidase_2"/>
    <property type="match status" value="1"/>
</dbReference>
<evidence type="ECO:0000256" key="4">
    <source>
        <dbReference type="ARBA" id="ARBA00023316"/>
    </source>
</evidence>
<accession>A0A7W2M370</accession>
<keyword evidence="3" id="KW-0378">Hydrolase</keyword>
<feature type="domain" description="N-acetylmuramoyl-L-alanine amidase" evidence="5">
    <location>
        <begin position="45"/>
        <end position="186"/>
    </location>
</feature>
<dbReference type="GO" id="GO:0071555">
    <property type="term" value="P:cell wall organization"/>
    <property type="evidence" value="ECO:0007669"/>
    <property type="project" value="UniProtKB-KW"/>
</dbReference>
<evidence type="ECO:0000256" key="1">
    <source>
        <dbReference type="ARBA" id="ARBA00001561"/>
    </source>
</evidence>
<keyword evidence="7" id="KW-1185">Reference proteome</keyword>
<comment type="caution">
    <text evidence="6">The sequence shown here is derived from an EMBL/GenBank/DDBJ whole genome shotgun (WGS) entry which is preliminary data.</text>
</comment>
<dbReference type="SUPFAM" id="SSF55846">
    <property type="entry name" value="N-acetylmuramoyl-L-alanine amidase-like"/>
    <property type="match status" value="1"/>
</dbReference>
<evidence type="ECO:0000256" key="2">
    <source>
        <dbReference type="ARBA" id="ARBA00011901"/>
    </source>
</evidence>
<evidence type="ECO:0000259" key="5">
    <source>
        <dbReference type="SMART" id="SM00644"/>
    </source>
</evidence>
<dbReference type="AlphaFoldDB" id="A0A7W2M370"/>
<evidence type="ECO:0000313" key="7">
    <source>
        <dbReference type="Proteomes" id="UP000541857"/>
    </source>
</evidence>
<dbReference type="Gene3D" id="3.40.80.10">
    <property type="entry name" value="Peptidoglycan recognition protein-like"/>
    <property type="match status" value="1"/>
</dbReference>
<comment type="catalytic activity">
    <reaction evidence="1">
        <text>Hydrolyzes the link between N-acetylmuramoyl residues and L-amino acid residues in certain cell-wall glycopeptides.</text>
        <dbReference type="EC" id="3.5.1.28"/>
    </reaction>
</comment>
<dbReference type="PANTHER" id="PTHR30417">
    <property type="entry name" value="N-ACETYLMURAMOYL-L-ALANINE AMIDASE AMID"/>
    <property type="match status" value="1"/>
</dbReference>
<keyword evidence="4" id="KW-0961">Cell wall biogenesis/degradation</keyword>
<dbReference type="GO" id="GO:0008745">
    <property type="term" value="F:N-acetylmuramoyl-L-alanine amidase activity"/>
    <property type="evidence" value="ECO:0007669"/>
    <property type="project" value="UniProtKB-EC"/>
</dbReference>
<proteinExistence type="predicted"/>
<gene>
    <name evidence="6" type="ORF">H3Z82_03915</name>
</gene>
<reference evidence="6 7" key="1">
    <citation type="submission" date="2020-07" db="EMBL/GenBank/DDBJ databases">
        <title>Bacterium isolated from marine sediment.</title>
        <authorList>
            <person name="Shang D."/>
        </authorList>
    </citation>
    <scope>NUCLEOTIDE SEQUENCE [LARGE SCALE GENOMIC DNA]</scope>
    <source>
        <strain evidence="6 7">F6074</strain>
    </source>
</reference>